<evidence type="ECO:0000313" key="2">
    <source>
        <dbReference type="Proteomes" id="UP000664277"/>
    </source>
</evidence>
<organism evidence="1 2">
    <name type="scientific">Candidatus Obscuribacter phosphatis</name>
    <dbReference type="NCBI Taxonomy" id="1906157"/>
    <lineage>
        <taxon>Bacteria</taxon>
        <taxon>Bacillati</taxon>
        <taxon>Candidatus Melainabacteria</taxon>
        <taxon>Candidatus Obscuribacterales</taxon>
        <taxon>Candidatus Obscuribacteraceae</taxon>
        <taxon>Candidatus Obscuribacter</taxon>
    </lineage>
</organism>
<evidence type="ECO:0000313" key="1">
    <source>
        <dbReference type="EMBL" id="MBN8661740.1"/>
    </source>
</evidence>
<dbReference type="Proteomes" id="UP000664277">
    <property type="component" value="Unassembled WGS sequence"/>
</dbReference>
<dbReference type="AlphaFoldDB" id="A0A8J7PMW5"/>
<reference evidence="1" key="1">
    <citation type="submission" date="2021-02" db="EMBL/GenBank/DDBJ databases">
        <title>Genome-Resolved Metagenomics of a Microbial Community Performing Photosynthetic Biological Nutrient Removal.</title>
        <authorList>
            <person name="Mcdaniel E.A."/>
        </authorList>
    </citation>
    <scope>NUCLEOTIDE SEQUENCE</scope>
    <source>
        <strain evidence="1">UWPOB_OBS1</strain>
    </source>
</reference>
<sequence length="216" mass="24378">MSKLPEAAKANFQTDFARILEQEIELKEATLGVLHQELWLFGQDVKAEPNRLLSLGYSQVRVADKAKCTCYFKDFGLKRLYVWGFGVLLIDLADGAVNSGAQFQGVYINRYRFIPEVVNLNFAFRTGVPHCPEDLGAAQPVTAGDWGFAFKRVAAVFKILRAHEVCAVRELGLSARQAMLEKFPQKYCTCLESLVRMKKISSRFKKLSRALRVVSH</sequence>
<name>A0A8J7PMW5_9BACT</name>
<gene>
    <name evidence="1" type="ORF">J0M35_15345</name>
</gene>
<proteinExistence type="predicted"/>
<protein>
    <submittedName>
        <fullName evidence="1">Uncharacterized protein</fullName>
    </submittedName>
</protein>
<dbReference type="EMBL" id="JAFLCK010000024">
    <property type="protein sequence ID" value="MBN8661740.1"/>
    <property type="molecule type" value="Genomic_DNA"/>
</dbReference>
<comment type="caution">
    <text evidence="1">The sequence shown here is derived from an EMBL/GenBank/DDBJ whole genome shotgun (WGS) entry which is preliminary data.</text>
</comment>
<accession>A0A8J7PMW5</accession>